<dbReference type="EMBL" id="GBRH01212360">
    <property type="protein sequence ID" value="JAD85535.1"/>
    <property type="molecule type" value="Transcribed_RNA"/>
</dbReference>
<evidence type="ECO:0000256" key="1">
    <source>
        <dbReference type="SAM" id="MobiDB-lite"/>
    </source>
</evidence>
<feature type="compositionally biased region" description="Low complexity" evidence="1">
    <location>
        <begin position="52"/>
        <end position="61"/>
    </location>
</feature>
<sequence length="134" mass="14266">MSRSTDPARMPPRSDEASDMAASASTPPPAPPHPRRASHPETHSHDRPEDLAASATTTGRRGAARGNGGLAHRRPGKRGSRQLAVRRAQGASRLLGGSDRSGAAAEEVEGFGSAGRREIATRREESGEREERER</sequence>
<feature type="compositionally biased region" description="Basic residues" evidence="1">
    <location>
        <begin position="71"/>
        <end position="80"/>
    </location>
</feature>
<reference evidence="2" key="1">
    <citation type="submission" date="2014-09" db="EMBL/GenBank/DDBJ databases">
        <authorList>
            <person name="Magalhaes I.L.F."/>
            <person name="Oliveira U."/>
            <person name="Santos F.R."/>
            <person name="Vidigal T.H.D.A."/>
            <person name="Brescovit A.D."/>
            <person name="Santos A.J."/>
        </authorList>
    </citation>
    <scope>NUCLEOTIDE SEQUENCE</scope>
    <source>
        <tissue evidence="2">Shoot tissue taken approximately 20 cm above the soil surface</tissue>
    </source>
</reference>
<evidence type="ECO:0000313" key="2">
    <source>
        <dbReference type="EMBL" id="JAD85535.1"/>
    </source>
</evidence>
<reference evidence="2" key="2">
    <citation type="journal article" date="2015" name="Data Brief">
        <title>Shoot transcriptome of the giant reed, Arundo donax.</title>
        <authorList>
            <person name="Barrero R.A."/>
            <person name="Guerrero F.D."/>
            <person name="Moolhuijzen P."/>
            <person name="Goolsby J.A."/>
            <person name="Tidwell J."/>
            <person name="Bellgard S.E."/>
            <person name="Bellgard M.I."/>
        </authorList>
    </citation>
    <scope>NUCLEOTIDE SEQUENCE</scope>
    <source>
        <tissue evidence="2">Shoot tissue taken approximately 20 cm above the soil surface</tissue>
    </source>
</reference>
<feature type="compositionally biased region" description="Basic and acidic residues" evidence="1">
    <location>
        <begin position="38"/>
        <end position="50"/>
    </location>
</feature>
<proteinExistence type="predicted"/>
<feature type="compositionally biased region" description="Basic and acidic residues" evidence="1">
    <location>
        <begin position="115"/>
        <end position="134"/>
    </location>
</feature>
<protein>
    <submittedName>
        <fullName evidence="2">Uncharacterized protein</fullName>
    </submittedName>
</protein>
<name>A0A0A9DIP4_ARUDO</name>
<feature type="region of interest" description="Disordered" evidence="1">
    <location>
        <begin position="1"/>
        <end position="134"/>
    </location>
</feature>
<organism evidence="2">
    <name type="scientific">Arundo donax</name>
    <name type="common">Giant reed</name>
    <name type="synonym">Donax arundinaceus</name>
    <dbReference type="NCBI Taxonomy" id="35708"/>
    <lineage>
        <taxon>Eukaryota</taxon>
        <taxon>Viridiplantae</taxon>
        <taxon>Streptophyta</taxon>
        <taxon>Embryophyta</taxon>
        <taxon>Tracheophyta</taxon>
        <taxon>Spermatophyta</taxon>
        <taxon>Magnoliopsida</taxon>
        <taxon>Liliopsida</taxon>
        <taxon>Poales</taxon>
        <taxon>Poaceae</taxon>
        <taxon>PACMAD clade</taxon>
        <taxon>Arundinoideae</taxon>
        <taxon>Arundineae</taxon>
        <taxon>Arundo</taxon>
    </lineage>
</organism>
<dbReference type="AlphaFoldDB" id="A0A0A9DIP4"/>
<accession>A0A0A9DIP4</accession>